<proteinExistence type="predicted"/>
<dbReference type="InterPro" id="IPR023373">
    <property type="entry name" value="YmcC_sf"/>
</dbReference>
<comment type="caution">
    <text evidence="2">The sequence shown here is derived from an EMBL/GenBank/DDBJ whole genome shotgun (WGS) entry which is preliminary data.</text>
</comment>
<dbReference type="Gene3D" id="2.40.360.10">
    <property type="entry name" value="YmcC-like"/>
    <property type="match status" value="1"/>
</dbReference>
<accession>A0A432XD29</accession>
<evidence type="ECO:0008006" key="4">
    <source>
        <dbReference type="Google" id="ProtNLM"/>
    </source>
</evidence>
<name>A0A432XD29_9GAMM</name>
<dbReference type="Proteomes" id="UP000286678">
    <property type="component" value="Unassembled WGS sequence"/>
</dbReference>
<sequence length="237" mass="26129">MASSPRILVVCSLTFLLLSGCSNRVENMANTIETTLFGHQGVELSTERVNAYPYAAAYIKTDDFPQAIAVLDRVSGDQRVYRTGGDEAITTRYGRVIGSSGVPGMPLFTENAAADPLKCHVVQQFRGSRELCPSNWERIVEVGNYGANKVQQWKLTSTTRVVGNSSYTHPDGTELEVAVIEEQGRADSNEFKNTFYAANGRVVYAHHWVSPQLGYVTWREMKPYSGDLPQQQGGNGQ</sequence>
<reference evidence="3" key="1">
    <citation type="journal article" date="2018" name="Front. Microbiol.">
        <title>Genome-Based Analysis Reveals the Taxonomy and Diversity of the Family Idiomarinaceae.</title>
        <authorList>
            <person name="Liu Y."/>
            <person name="Lai Q."/>
            <person name="Shao Z."/>
        </authorList>
    </citation>
    <scope>NUCLEOTIDE SEQUENCE [LARGE SCALE GENOMIC DNA]</scope>
    <source>
        <strain evidence="3">SW15</strain>
    </source>
</reference>
<dbReference type="AlphaFoldDB" id="A0A432XD29"/>
<keyword evidence="3" id="KW-1185">Reference proteome</keyword>
<dbReference type="InterPro" id="IPR021308">
    <property type="entry name" value="GfcB"/>
</dbReference>
<feature type="chain" id="PRO_5019347333" description="YjbF family lipoprotein" evidence="1">
    <location>
        <begin position="25"/>
        <end position="237"/>
    </location>
</feature>
<evidence type="ECO:0000256" key="1">
    <source>
        <dbReference type="SAM" id="SignalP"/>
    </source>
</evidence>
<organism evidence="2 3">
    <name type="scientific">Pseudidiomarina aquimaris</name>
    <dbReference type="NCBI Taxonomy" id="641841"/>
    <lineage>
        <taxon>Bacteria</taxon>
        <taxon>Pseudomonadati</taxon>
        <taxon>Pseudomonadota</taxon>
        <taxon>Gammaproteobacteria</taxon>
        <taxon>Alteromonadales</taxon>
        <taxon>Idiomarinaceae</taxon>
        <taxon>Pseudidiomarina</taxon>
    </lineage>
</organism>
<dbReference type="SUPFAM" id="SSF159270">
    <property type="entry name" value="YmcC-like"/>
    <property type="match status" value="1"/>
</dbReference>
<dbReference type="PROSITE" id="PS51257">
    <property type="entry name" value="PROKAR_LIPOPROTEIN"/>
    <property type="match status" value="1"/>
</dbReference>
<gene>
    <name evidence="2" type="ORF">CWE21_10945</name>
</gene>
<feature type="signal peptide" evidence="1">
    <location>
        <begin position="1"/>
        <end position="24"/>
    </location>
</feature>
<protein>
    <recommendedName>
        <fullName evidence="4">YjbF family lipoprotein</fullName>
    </recommendedName>
</protein>
<dbReference type="EMBL" id="PIPT01000008">
    <property type="protein sequence ID" value="RUO46664.1"/>
    <property type="molecule type" value="Genomic_DNA"/>
</dbReference>
<dbReference type="Pfam" id="PF11102">
    <property type="entry name" value="YjbF"/>
    <property type="match status" value="1"/>
</dbReference>
<keyword evidence="1" id="KW-0732">Signal</keyword>
<evidence type="ECO:0000313" key="3">
    <source>
        <dbReference type="Proteomes" id="UP000286678"/>
    </source>
</evidence>
<evidence type="ECO:0000313" key="2">
    <source>
        <dbReference type="EMBL" id="RUO46664.1"/>
    </source>
</evidence>